<dbReference type="NCBIfam" id="TIGR01652">
    <property type="entry name" value="ATPase-Plipid"/>
    <property type="match status" value="2"/>
</dbReference>
<feature type="binding site" evidence="15">
    <location>
        <position position="1615"/>
    </location>
    <ligand>
        <name>Mg(2+)</name>
        <dbReference type="ChEBI" id="CHEBI:18420"/>
    </ligand>
</feature>
<feature type="transmembrane region" description="Helical" evidence="16">
    <location>
        <begin position="1515"/>
        <end position="1534"/>
    </location>
</feature>
<feature type="domain" description="P-type ATPase C-terminal" evidence="19">
    <location>
        <begin position="1289"/>
        <end position="1545"/>
    </location>
</feature>
<evidence type="ECO:0000256" key="6">
    <source>
        <dbReference type="ARBA" id="ARBA00022840"/>
    </source>
</evidence>
<dbReference type="Pfam" id="PF13246">
    <property type="entry name" value="Cation_ATPase"/>
    <property type="match status" value="1"/>
</dbReference>
<sequence>MADGVRGTGSHSSKRRSATDPAHSVAMEGQASSDREGPRVRFSEDLDRATASASAGERPGTPNLSIDTSAASRGQHDTLRSSFSNLQSREGQSPLSPTSQRHRDRGYSLRRSLFARSINNQSDNSPVELVEAGSSRESEGNVRRTEEGKDKRSSVTISPAIEDELDNSKKRSSEWSFGPEPSKDKKKKATETISLPNYDAWARKQTRDNVLLKKGTAFYKKAQGFLGPKQIPPSKDGRHITLDISRKKPLIDERTGKEYIWNTIRSSRYTLWNFIPRQLFFQFSKLANAYFLLISIMQMIPGLSTTGTYTTIIPLLCFVAISMGKEGWDDVRRYKLDQVENNKTAFVLHAYRSMQEEVPKSSRKSLKEWRIFKGKPKSSIRRNPSLGHDPIIEIPLADIAEGSRHWATLKWKDVKVGDVIKLERDMNVPADMVLLHSDGPNGIAYIETMALDGETNLKSKQAPPVLAKRCESTDAIAACHAEIVVEDPNLDLYNFDGRVTIDGETKPLTTNEIIYRGSTLRNTTSAIGMVINTGEDCKIRMNANKNPRIKAPAIQAITNKIVAMLVIFVILLALFCTVAYQIWAQSVEANSWYLDQAHVPFSQIIIGFIILFNTLIPLSLYVSLEIIKVGQLILMADVEMYDPVSNTPMVCNTTTILENLGQVDYIFSDKTGTLTDNIMKFRKLSVAGYAWLHDFDLQKEAAEKIERDSGNLDTKKTKGKGVATRCSKKKESRPPLDHRSGSEATTATFQRGASSSIRRSGSLWRSTARPTKAQPELRTEDLLRYMQGKPHSMFTRKAKFFLLSLALCHTCLPEVQDNGDIEFQAASPDELALVKAAQELGYLVIDRPARSITLTYPGGPDSSESVTETYDVLDLIEFSSKRKRMSIIVRFPNGKICIFCKGADSALLPRLKLASLAIEKLSEVVRRSSKRKSLEAERALRRMSEQTSENSPRTSFSRHSMNLGRPSISRKSIGHGRPSMASTRLQPIRDELDGWLRKRESDVEMASDEISAYQSPRASMSAAARMSFASTTDLDFEDFVDDSLVMDDSAVFERCFQHMNDFASEGLRTLLFGYRFLDEQEYNGWKKIYLEATTSLVDRQNLIEGAGEMIEQNFDLAGATAIEDKLQKGVPETIDKLRRANIKIWMLTGDKRETAINIAHSARLAKSYSELIILDHTTGEVEQRMATALLDIEKGHIAHSVVVVDGQTLSEIDDNEILKLLFFDLAIVVDSVICCRASPSQKASLVKKIRTKVNKSITLAIGDGANDIAMIQEAHVGVGISGKEGLQAARISDYSIAQFRFLQRLLFVHGRWNYVRTGKYILSTFWKELMFYLIQALYQKWNGYTGTSLFESTSLTVFNTLFTSLCVIFLGIFEQDLNASTLLAVPELYTQGQRNLGFNIKKYIGWMFLAASEAVIIYFCMFGLFGQATAFTRDDNLLSMGQLCFSVAVVFINTKMLILEMHNKTLITAFGWVISVGGWFMWNILLSITMKIKGNKNYLLYPVAKGFLTRFGSNLLWWLVFILTLTAVVVLELGMSSVMKAFWPTDTDVFQELQKDVLIKKRFEETAKGEGEVEMGREVEREKNSVDAEREGEIQELLDRPRVMDDGGLVKSPVDAEERTKRGSLTRRKFSVDVESGMGAGSGSGSGSGTVSPRMRHSVDIAEVLEGR</sequence>
<dbReference type="SUPFAM" id="SSF56784">
    <property type="entry name" value="HAD-like"/>
    <property type="match status" value="1"/>
</dbReference>
<evidence type="ECO:0000256" key="13">
    <source>
        <dbReference type="PIRSR" id="PIRSR606539-1"/>
    </source>
</evidence>
<dbReference type="InterPro" id="IPR008250">
    <property type="entry name" value="ATPase_P-typ_transduc_dom_A_sf"/>
</dbReference>
<keyword evidence="10 16" id="KW-0472">Membrane</keyword>
<comment type="catalytic activity">
    <reaction evidence="12">
        <text>a 1,2-diacyl-sn-glycero-3-phosphoethanolamine(out) + ATP + H2O = a 1,2-diacyl-sn-glycero-3-phosphoethanolamine(in) + ADP + phosphate + H(+)</text>
        <dbReference type="Rhea" id="RHEA:66132"/>
        <dbReference type="ChEBI" id="CHEBI:15377"/>
        <dbReference type="ChEBI" id="CHEBI:15378"/>
        <dbReference type="ChEBI" id="CHEBI:30616"/>
        <dbReference type="ChEBI" id="CHEBI:43474"/>
        <dbReference type="ChEBI" id="CHEBI:64612"/>
        <dbReference type="ChEBI" id="CHEBI:456216"/>
    </reaction>
    <physiologicalReaction direction="left-to-right" evidence="12">
        <dbReference type="Rhea" id="RHEA:66133"/>
    </physiologicalReaction>
</comment>
<dbReference type="PANTHER" id="PTHR24092">
    <property type="entry name" value="PROBABLE PHOSPHOLIPID-TRANSPORTING ATPASE"/>
    <property type="match status" value="1"/>
</dbReference>
<dbReference type="SUPFAM" id="SSF81653">
    <property type="entry name" value="Calcium ATPase, transduction domain A"/>
    <property type="match status" value="1"/>
</dbReference>
<feature type="region of interest" description="Disordered" evidence="17">
    <location>
        <begin position="1570"/>
        <end position="1592"/>
    </location>
</feature>
<evidence type="ECO:0000256" key="7">
    <source>
        <dbReference type="ARBA" id="ARBA00022842"/>
    </source>
</evidence>
<evidence type="ECO:0000259" key="19">
    <source>
        <dbReference type="Pfam" id="PF16212"/>
    </source>
</evidence>
<feature type="region of interest" description="Disordered" evidence="17">
    <location>
        <begin position="1604"/>
        <end position="1668"/>
    </location>
</feature>
<feature type="compositionally biased region" description="Polar residues" evidence="17">
    <location>
        <begin position="80"/>
        <end position="99"/>
    </location>
</feature>
<accession>A0A8T9BJU9</accession>
<organism evidence="20 21">
    <name type="scientific">Lachnellula arida</name>
    <dbReference type="NCBI Taxonomy" id="1316785"/>
    <lineage>
        <taxon>Eukaryota</taxon>
        <taxon>Fungi</taxon>
        <taxon>Dikarya</taxon>
        <taxon>Ascomycota</taxon>
        <taxon>Pezizomycotina</taxon>
        <taxon>Leotiomycetes</taxon>
        <taxon>Helotiales</taxon>
        <taxon>Lachnaceae</taxon>
        <taxon>Lachnellula</taxon>
    </lineage>
</organism>
<feature type="compositionally biased region" description="Gly residues" evidence="17">
    <location>
        <begin position="1638"/>
        <end position="1648"/>
    </location>
</feature>
<dbReference type="GO" id="GO:0016887">
    <property type="term" value="F:ATP hydrolysis activity"/>
    <property type="evidence" value="ECO:0007669"/>
    <property type="project" value="InterPro"/>
</dbReference>
<evidence type="ECO:0000256" key="16">
    <source>
        <dbReference type="RuleBase" id="RU362033"/>
    </source>
</evidence>
<evidence type="ECO:0000256" key="10">
    <source>
        <dbReference type="ARBA" id="ARBA00023136"/>
    </source>
</evidence>
<evidence type="ECO:0000256" key="15">
    <source>
        <dbReference type="PIRSR" id="PIRSR606539-3"/>
    </source>
</evidence>
<feature type="transmembrane region" description="Helical" evidence="16">
    <location>
        <begin position="561"/>
        <end position="583"/>
    </location>
</feature>
<feature type="binding site" evidence="14">
    <location>
        <position position="669"/>
    </location>
    <ligand>
        <name>ATP</name>
        <dbReference type="ChEBI" id="CHEBI:30616"/>
    </ligand>
</feature>
<feature type="binding site" evidence="14">
    <location>
        <position position="670"/>
    </location>
    <ligand>
        <name>ATP</name>
        <dbReference type="ChEBI" id="CHEBI:30616"/>
    </ligand>
</feature>
<dbReference type="InterPro" id="IPR006539">
    <property type="entry name" value="P-type_ATPase_IV"/>
</dbReference>
<dbReference type="SUPFAM" id="SSF81665">
    <property type="entry name" value="Calcium ATPase, transmembrane domain M"/>
    <property type="match status" value="1"/>
</dbReference>
<reference evidence="20 21" key="1">
    <citation type="submission" date="2018-05" db="EMBL/GenBank/DDBJ databases">
        <title>Whole genome sequencing for identification of molecular markers to develop diagnostic detection tools for the regulated plant pathogen Lachnellula willkommii.</title>
        <authorList>
            <person name="Giroux E."/>
            <person name="Bilodeau G."/>
        </authorList>
    </citation>
    <scope>NUCLEOTIDE SEQUENCE [LARGE SCALE GENOMIC DNA]</scope>
    <source>
        <strain evidence="20 21">CBS 203.66</strain>
    </source>
</reference>
<evidence type="ECO:0000256" key="2">
    <source>
        <dbReference type="ARBA" id="ARBA00008109"/>
    </source>
</evidence>
<feature type="compositionally biased region" description="Basic and acidic residues" evidence="17">
    <location>
        <begin position="1657"/>
        <end position="1668"/>
    </location>
</feature>
<dbReference type="Pfam" id="PF00702">
    <property type="entry name" value="Hydrolase"/>
    <property type="match status" value="1"/>
</dbReference>
<proteinExistence type="inferred from homology"/>
<keyword evidence="5 14" id="KW-0547">Nucleotide-binding</keyword>
<comment type="similarity">
    <text evidence="2 16">Belongs to the cation transport ATPase (P-type) (TC 3.A.3) family. Type IV subfamily.</text>
</comment>
<dbReference type="InterPro" id="IPR044492">
    <property type="entry name" value="P_typ_ATPase_HD_dom"/>
</dbReference>
<feature type="binding site" evidence="14">
    <location>
        <position position="878"/>
    </location>
    <ligand>
        <name>ATP</name>
        <dbReference type="ChEBI" id="CHEBI:30616"/>
    </ligand>
</feature>
<keyword evidence="8 16" id="KW-1278">Translocase</keyword>
<dbReference type="InterPro" id="IPR001757">
    <property type="entry name" value="P_typ_ATPase"/>
</dbReference>
<feature type="compositionally biased region" description="Basic and acidic residues" evidence="17">
    <location>
        <begin position="732"/>
        <end position="741"/>
    </location>
</feature>
<gene>
    <name evidence="20" type="ORF">LARI1_G002987</name>
</gene>
<dbReference type="GO" id="GO:0000287">
    <property type="term" value="F:magnesium ion binding"/>
    <property type="evidence" value="ECO:0007669"/>
    <property type="project" value="UniProtKB-UniRule"/>
</dbReference>
<dbReference type="SFLD" id="SFLDF00027">
    <property type="entry name" value="p-type_atpase"/>
    <property type="match status" value="1"/>
</dbReference>
<feature type="compositionally biased region" description="Basic and acidic residues" evidence="17">
    <location>
        <begin position="935"/>
        <end position="944"/>
    </location>
</feature>
<feature type="region of interest" description="Disordered" evidence="17">
    <location>
        <begin position="708"/>
        <end position="771"/>
    </location>
</feature>
<dbReference type="GO" id="GO:0006892">
    <property type="term" value="P:post-Golgi vesicle-mediated transport"/>
    <property type="evidence" value="ECO:0007669"/>
    <property type="project" value="TreeGrafter"/>
</dbReference>
<comment type="cofactor">
    <cofactor evidence="15">
        <name>Mg(2+)</name>
        <dbReference type="ChEBI" id="CHEBI:18420"/>
    </cofactor>
</comment>
<dbReference type="EMBL" id="QGMF01000067">
    <property type="protein sequence ID" value="TVY20167.1"/>
    <property type="molecule type" value="Genomic_DNA"/>
</dbReference>
<evidence type="ECO:0000256" key="9">
    <source>
        <dbReference type="ARBA" id="ARBA00022989"/>
    </source>
</evidence>
<dbReference type="Gene3D" id="3.40.50.1000">
    <property type="entry name" value="HAD superfamily/HAD-like"/>
    <property type="match status" value="1"/>
</dbReference>
<keyword evidence="3 16" id="KW-0812">Transmembrane</keyword>
<comment type="subcellular location">
    <subcellularLocation>
        <location evidence="1 16">Membrane</location>
        <topology evidence="1 16">Multi-pass membrane protein</topology>
    </subcellularLocation>
</comment>
<dbReference type="InterPro" id="IPR032630">
    <property type="entry name" value="P_typ_ATPase_c"/>
</dbReference>
<dbReference type="InterPro" id="IPR018303">
    <property type="entry name" value="ATPase_P-typ_P_site"/>
</dbReference>
<evidence type="ECO:0000256" key="3">
    <source>
        <dbReference type="ARBA" id="ARBA00022692"/>
    </source>
</evidence>
<feature type="binding site" evidence="14">
    <location>
        <position position="830"/>
    </location>
    <ligand>
        <name>ATP</name>
        <dbReference type="ChEBI" id="CHEBI:30616"/>
    </ligand>
</feature>
<feature type="compositionally biased region" description="Polar residues" evidence="17">
    <location>
        <begin position="62"/>
        <end position="72"/>
    </location>
</feature>
<dbReference type="InterPro" id="IPR023298">
    <property type="entry name" value="ATPase_P-typ_TM_dom_sf"/>
</dbReference>
<dbReference type="EC" id="7.6.2.1" evidence="16"/>
<dbReference type="GO" id="GO:0005886">
    <property type="term" value="C:plasma membrane"/>
    <property type="evidence" value="ECO:0007669"/>
    <property type="project" value="TreeGrafter"/>
</dbReference>
<dbReference type="InterPro" id="IPR032631">
    <property type="entry name" value="P-type_ATPase_N"/>
</dbReference>
<feature type="domain" description="P-type ATPase N-terminal" evidence="18">
    <location>
        <begin position="255"/>
        <end position="312"/>
    </location>
</feature>
<keyword evidence="9 16" id="KW-1133">Transmembrane helix</keyword>
<dbReference type="FunFam" id="3.40.1110.10:FF:000090">
    <property type="entry name" value="Phospholipid-transporting ATPase"/>
    <property type="match status" value="1"/>
</dbReference>
<evidence type="ECO:0000313" key="20">
    <source>
        <dbReference type="EMBL" id="TVY20167.1"/>
    </source>
</evidence>
<evidence type="ECO:0000256" key="12">
    <source>
        <dbReference type="ARBA" id="ARBA00049128"/>
    </source>
</evidence>
<dbReference type="GO" id="GO:0140326">
    <property type="term" value="F:ATPase-coupled intramembrane lipid transporter activity"/>
    <property type="evidence" value="ECO:0007669"/>
    <property type="project" value="UniProtKB-EC"/>
</dbReference>
<evidence type="ECO:0000256" key="4">
    <source>
        <dbReference type="ARBA" id="ARBA00022723"/>
    </source>
</evidence>
<dbReference type="PRINTS" id="PR00119">
    <property type="entry name" value="CATATPASE"/>
</dbReference>
<feature type="region of interest" description="Disordered" evidence="17">
    <location>
        <begin position="935"/>
        <end position="981"/>
    </location>
</feature>
<protein>
    <recommendedName>
        <fullName evidence="16">Phospholipid-transporting ATPase</fullName>
        <ecNumber evidence="16">7.6.2.1</ecNumber>
    </recommendedName>
</protein>
<dbReference type="InterPro" id="IPR023214">
    <property type="entry name" value="HAD_sf"/>
</dbReference>
<feature type="transmembrane region" description="Helical" evidence="16">
    <location>
        <begin position="1466"/>
        <end position="1490"/>
    </location>
</feature>
<evidence type="ECO:0000256" key="5">
    <source>
        <dbReference type="ARBA" id="ARBA00022741"/>
    </source>
</evidence>
<dbReference type="Gene3D" id="3.40.1110.10">
    <property type="entry name" value="Calcium-transporting ATPase, cytoplasmic domain N"/>
    <property type="match status" value="2"/>
</dbReference>
<dbReference type="Pfam" id="PF16209">
    <property type="entry name" value="PhoLip_ATPase_N"/>
    <property type="match status" value="1"/>
</dbReference>
<dbReference type="InterPro" id="IPR023299">
    <property type="entry name" value="ATPase_P-typ_cyto_dom_N"/>
</dbReference>
<feature type="binding site" evidence="14">
    <location>
        <position position="671"/>
    </location>
    <ligand>
        <name>ATP</name>
        <dbReference type="ChEBI" id="CHEBI:30616"/>
    </ligand>
</feature>
<comment type="caution">
    <text evidence="20">The sequence shown here is derived from an EMBL/GenBank/DDBJ whole genome shotgun (WGS) entry which is preliminary data.</text>
</comment>
<feature type="region of interest" description="Disordered" evidence="17">
    <location>
        <begin position="1"/>
        <end position="190"/>
    </location>
</feature>
<comment type="catalytic activity">
    <reaction evidence="11 16">
        <text>ATP + H2O + phospholipidSide 1 = ADP + phosphate + phospholipidSide 2.</text>
        <dbReference type="EC" id="7.6.2.1"/>
    </reaction>
</comment>
<feature type="binding site" evidence="15">
    <location>
        <position position="669"/>
    </location>
    <ligand>
        <name>Mg(2+)</name>
        <dbReference type="ChEBI" id="CHEBI:18420"/>
    </ligand>
</feature>
<keyword evidence="6 14" id="KW-0067">ATP-binding</keyword>
<dbReference type="GO" id="GO:0005524">
    <property type="term" value="F:ATP binding"/>
    <property type="evidence" value="ECO:0007669"/>
    <property type="project" value="UniProtKB-UniRule"/>
</dbReference>
<evidence type="ECO:0000256" key="11">
    <source>
        <dbReference type="ARBA" id="ARBA00034036"/>
    </source>
</evidence>
<dbReference type="Gene3D" id="2.70.150.10">
    <property type="entry name" value="Calcium-transporting ATPase, cytoplasmic transduction domain A"/>
    <property type="match status" value="1"/>
</dbReference>
<evidence type="ECO:0000256" key="1">
    <source>
        <dbReference type="ARBA" id="ARBA00004141"/>
    </source>
</evidence>
<dbReference type="GO" id="GO:0005802">
    <property type="term" value="C:trans-Golgi network"/>
    <property type="evidence" value="ECO:0007669"/>
    <property type="project" value="TreeGrafter"/>
</dbReference>
<feature type="transmembrane region" description="Helical" evidence="16">
    <location>
        <begin position="603"/>
        <end position="624"/>
    </location>
</feature>
<dbReference type="PROSITE" id="PS00154">
    <property type="entry name" value="ATPASE_E1_E2"/>
    <property type="match status" value="1"/>
</dbReference>
<evidence type="ECO:0000259" key="18">
    <source>
        <dbReference type="Pfam" id="PF16209"/>
    </source>
</evidence>
<feature type="transmembrane region" description="Helical" evidence="16">
    <location>
        <begin position="1437"/>
        <end position="1454"/>
    </location>
</feature>
<dbReference type="FunFam" id="3.40.50.1000:FF:000172">
    <property type="entry name" value="Phospholipid-transporting ATPase"/>
    <property type="match status" value="1"/>
</dbReference>
<dbReference type="SFLD" id="SFLDS00003">
    <property type="entry name" value="Haloacid_Dehalogenase"/>
    <property type="match status" value="1"/>
</dbReference>
<feature type="binding site" evidence="14">
    <location>
        <position position="901"/>
    </location>
    <ligand>
        <name>ATP</name>
        <dbReference type="ChEBI" id="CHEBI:30616"/>
    </ligand>
</feature>
<evidence type="ECO:0000256" key="17">
    <source>
        <dbReference type="SAM" id="MobiDB-lite"/>
    </source>
</evidence>
<dbReference type="Pfam" id="PF08282">
    <property type="entry name" value="Hydrolase_3"/>
    <property type="match status" value="1"/>
</dbReference>
<dbReference type="SFLD" id="SFLDG00002">
    <property type="entry name" value="C1.7:_P-type_atpase_like"/>
    <property type="match status" value="1"/>
</dbReference>
<evidence type="ECO:0000256" key="8">
    <source>
        <dbReference type="ARBA" id="ARBA00022967"/>
    </source>
</evidence>
<feature type="active site" description="4-aspartylphosphate intermediate" evidence="13">
    <location>
        <position position="669"/>
    </location>
</feature>
<dbReference type="SUPFAM" id="SSF81660">
    <property type="entry name" value="Metal cation-transporting ATPase, ATP-binding domain N"/>
    <property type="match status" value="1"/>
</dbReference>
<name>A0A8T9BJU9_9HELO</name>
<dbReference type="NCBIfam" id="TIGR01494">
    <property type="entry name" value="ATPase_P-type"/>
    <property type="match status" value="1"/>
</dbReference>
<evidence type="ECO:0000256" key="14">
    <source>
        <dbReference type="PIRSR" id="PIRSR606539-2"/>
    </source>
</evidence>
<feature type="compositionally biased region" description="Polar residues" evidence="17">
    <location>
        <begin position="945"/>
        <end position="960"/>
    </location>
</feature>
<feature type="binding site" evidence="14">
    <location>
        <position position="1615"/>
    </location>
    <ligand>
        <name>ATP</name>
        <dbReference type="ChEBI" id="CHEBI:30616"/>
    </ligand>
</feature>
<feature type="compositionally biased region" description="Basic and acidic residues" evidence="17">
    <location>
        <begin position="134"/>
        <end position="153"/>
    </location>
</feature>
<keyword evidence="21" id="KW-1185">Reference proteome</keyword>
<dbReference type="PANTHER" id="PTHR24092:SF174">
    <property type="entry name" value="PHOSPHOLIPID-TRANSPORTING ATPASE DNF3-RELATED"/>
    <property type="match status" value="1"/>
</dbReference>
<evidence type="ECO:0000313" key="21">
    <source>
        <dbReference type="Proteomes" id="UP000469559"/>
    </source>
</evidence>
<dbReference type="Pfam" id="PF16212">
    <property type="entry name" value="PhoLip_ATPase_C"/>
    <property type="match status" value="1"/>
</dbReference>
<dbReference type="InterPro" id="IPR036412">
    <property type="entry name" value="HAD-like_sf"/>
</dbReference>
<feature type="compositionally biased region" description="Low complexity" evidence="17">
    <location>
        <begin position="751"/>
        <end position="766"/>
    </location>
</feature>
<feature type="compositionally biased region" description="Basic and acidic residues" evidence="17">
    <location>
        <begin position="33"/>
        <end position="48"/>
    </location>
</feature>
<keyword evidence="4 15" id="KW-0479">Metal-binding</keyword>
<dbReference type="GO" id="GO:0032456">
    <property type="term" value="P:endocytic recycling"/>
    <property type="evidence" value="ECO:0007669"/>
    <property type="project" value="TreeGrafter"/>
</dbReference>
<feature type="transmembrane region" description="Helical" evidence="16">
    <location>
        <begin position="1403"/>
        <end position="1425"/>
    </location>
</feature>
<keyword evidence="7 15" id="KW-0460">Magnesium</keyword>
<dbReference type="Proteomes" id="UP000469559">
    <property type="component" value="Unassembled WGS sequence"/>
</dbReference>
<dbReference type="GO" id="GO:0045332">
    <property type="term" value="P:phospholipid translocation"/>
    <property type="evidence" value="ECO:0007669"/>
    <property type="project" value="TreeGrafter"/>
</dbReference>
<dbReference type="OrthoDB" id="377733at2759"/>
<feature type="binding site" evidence="15">
    <location>
        <position position="671"/>
    </location>
    <ligand>
        <name>Mg(2+)</name>
        <dbReference type="ChEBI" id="CHEBI:18420"/>
    </ligand>
</feature>